<feature type="transmembrane region" description="Helical" evidence="1">
    <location>
        <begin position="73"/>
        <end position="99"/>
    </location>
</feature>
<evidence type="ECO:0000256" key="1">
    <source>
        <dbReference type="SAM" id="Phobius"/>
    </source>
</evidence>
<sequence length="372" mass="42173">MSADSQVFDTVSTANDRGGADLLSEMRMQMIVEQEDDCHSQAASEHHGSLVFRHASEGFHDAILDLYAATKIFCIHLVTFESMFVILCSIVTTTLYYVFGHNSDGTRFGANISWMIVSFAIVAPMIMQIKQAFARREMALDVMAEAKALFVNILLANTLWNWGKNGRSTLPPDHALKTKTLLKQLLFEVSSILLMPTHTRGRHRLTVHGQRVASKHAAAIGRHQLSIVAHFKRLHEQVEVMKGEGLPANEASRINQYHWMLHARLEKLFNIKFYRTPQATRSFTRLFILVLPIFYGPYYVYLTKSDEYHSTNFVFCLALSVVTSLSMIGVFNVEKAMGDPFVGGGMDRIRVRETISQMHEMLDIALETRKNQ</sequence>
<name>A0AAV2YQ86_9STRA</name>
<keyword evidence="1" id="KW-1133">Transmembrane helix</keyword>
<dbReference type="AlphaFoldDB" id="A0AAV2YQ86"/>
<feature type="transmembrane region" description="Helical" evidence="1">
    <location>
        <begin position="312"/>
        <end position="331"/>
    </location>
</feature>
<evidence type="ECO:0000313" key="3">
    <source>
        <dbReference type="Proteomes" id="UP001146120"/>
    </source>
</evidence>
<proteinExistence type="predicted"/>
<protein>
    <submittedName>
        <fullName evidence="2">Uncharacterized protein</fullName>
    </submittedName>
</protein>
<dbReference type="PANTHER" id="PTHR36970:SF1">
    <property type="entry name" value="BESTROPHIN HOMOLOG"/>
    <property type="match status" value="1"/>
</dbReference>
<reference evidence="2" key="2">
    <citation type="journal article" date="2023" name="Microbiol Resour">
        <title>Decontamination and Annotation of the Draft Genome Sequence of the Oomycete Lagenidium giganteum ARSEF 373.</title>
        <authorList>
            <person name="Morgan W.R."/>
            <person name="Tartar A."/>
        </authorList>
    </citation>
    <scope>NUCLEOTIDE SEQUENCE</scope>
    <source>
        <strain evidence="2">ARSEF 373</strain>
    </source>
</reference>
<organism evidence="2 3">
    <name type="scientific">Lagenidium giganteum</name>
    <dbReference type="NCBI Taxonomy" id="4803"/>
    <lineage>
        <taxon>Eukaryota</taxon>
        <taxon>Sar</taxon>
        <taxon>Stramenopiles</taxon>
        <taxon>Oomycota</taxon>
        <taxon>Peronosporomycetes</taxon>
        <taxon>Pythiales</taxon>
        <taxon>Pythiaceae</taxon>
    </lineage>
</organism>
<evidence type="ECO:0000313" key="2">
    <source>
        <dbReference type="EMBL" id="DAZ94799.1"/>
    </source>
</evidence>
<dbReference type="PANTHER" id="PTHR36970">
    <property type="entry name" value="UNNAMED PRODUCT"/>
    <property type="match status" value="1"/>
</dbReference>
<keyword evidence="1" id="KW-0812">Transmembrane</keyword>
<dbReference type="Proteomes" id="UP001146120">
    <property type="component" value="Unassembled WGS sequence"/>
</dbReference>
<feature type="transmembrane region" description="Helical" evidence="1">
    <location>
        <begin position="111"/>
        <end position="129"/>
    </location>
</feature>
<dbReference type="EMBL" id="DAKRPA010000232">
    <property type="protein sequence ID" value="DAZ94799.1"/>
    <property type="molecule type" value="Genomic_DNA"/>
</dbReference>
<reference evidence="2" key="1">
    <citation type="submission" date="2022-11" db="EMBL/GenBank/DDBJ databases">
        <authorList>
            <person name="Morgan W.R."/>
            <person name="Tartar A."/>
        </authorList>
    </citation>
    <scope>NUCLEOTIDE SEQUENCE</scope>
    <source>
        <strain evidence="2">ARSEF 373</strain>
    </source>
</reference>
<gene>
    <name evidence="2" type="ORF">N0F65_002412</name>
</gene>
<comment type="caution">
    <text evidence="2">The sequence shown here is derived from an EMBL/GenBank/DDBJ whole genome shotgun (WGS) entry which is preliminary data.</text>
</comment>
<accession>A0AAV2YQ86</accession>
<keyword evidence="1" id="KW-0472">Membrane</keyword>
<keyword evidence="3" id="KW-1185">Reference proteome</keyword>
<feature type="transmembrane region" description="Helical" evidence="1">
    <location>
        <begin position="282"/>
        <end position="300"/>
    </location>
</feature>